<evidence type="ECO:0000256" key="2">
    <source>
        <dbReference type="ARBA" id="ARBA00002803"/>
    </source>
</evidence>
<dbReference type="Pfam" id="PF00677">
    <property type="entry name" value="Lum_binding"/>
    <property type="match status" value="2"/>
</dbReference>
<evidence type="ECO:0000256" key="8">
    <source>
        <dbReference type="ARBA" id="ARBA00022737"/>
    </source>
</evidence>
<comment type="pathway">
    <text evidence="3">Cofactor biosynthesis; riboflavin biosynthesis; riboflavin from 2-hydroxy-3-oxobutyl phosphate and 5-amino-6-(D-ribitylamino)uracil: step 2/2.</text>
</comment>
<dbReference type="SUPFAM" id="SSF63380">
    <property type="entry name" value="Riboflavin synthase domain-like"/>
    <property type="match status" value="2"/>
</dbReference>
<dbReference type="AlphaFoldDB" id="A0A0X8JIE1"/>
<feature type="repeat" description="Lumazine-binding" evidence="10">
    <location>
        <begin position="1"/>
        <end position="96"/>
    </location>
</feature>
<keyword evidence="8" id="KW-0677">Repeat</keyword>
<evidence type="ECO:0000259" key="11">
    <source>
        <dbReference type="PROSITE" id="PS51177"/>
    </source>
</evidence>
<dbReference type="GO" id="GO:0009231">
    <property type="term" value="P:riboflavin biosynthetic process"/>
    <property type="evidence" value="ECO:0007669"/>
    <property type="project" value="UniProtKB-KW"/>
</dbReference>
<evidence type="ECO:0000256" key="5">
    <source>
        <dbReference type="ARBA" id="ARBA00013950"/>
    </source>
</evidence>
<keyword evidence="7" id="KW-0808">Transferase</keyword>
<dbReference type="PANTHER" id="PTHR21098">
    <property type="entry name" value="RIBOFLAVIN SYNTHASE ALPHA CHAIN"/>
    <property type="match status" value="1"/>
</dbReference>
<evidence type="ECO:0000256" key="9">
    <source>
        <dbReference type="NCBIfam" id="TIGR00187"/>
    </source>
</evidence>
<comment type="catalytic activity">
    <reaction evidence="1">
        <text>2 6,7-dimethyl-8-(1-D-ribityl)lumazine + H(+) = 5-amino-6-(D-ribitylamino)uracil + riboflavin</text>
        <dbReference type="Rhea" id="RHEA:20772"/>
        <dbReference type="ChEBI" id="CHEBI:15378"/>
        <dbReference type="ChEBI" id="CHEBI:15934"/>
        <dbReference type="ChEBI" id="CHEBI:57986"/>
        <dbReference type="ChEBI" id="CHEBI:58201"/>
        <dbReference type="EC" id="2.5.1.9"/>
    </reaction>
</comment>
<dbReference type="GO" id="GO:0004746">
    <property type="term" value="F:riboflavin synthase activity"/>
    <property type="evidence" value="ECO:0007669"/>
    <property type="project" value="UniProtKB-UniRule"/>
</dbReference>
<comment type="function">
    <text evidence="2">Catalyzes the dismutation of two molecules of 6,7-dimethyl-8-ribityllumazine, resulting in the formation of riboflavin and 5-amino-6-(D-ribitylamino)uracil.</text>
</comment>
<evidence type="ECO:0000256" key="4">
    <source>
        <dbReference type="ARBA" id="ARBA00012827"/>
    </source>
</evidence>
<dbReference type="FunFam" id="2.40.30.20:FF:000003">
    <property type="entry name" value="Riboflavin synthase, alpha subunit"/>
    <property type="match status" value="1"/>
</dbReference>
<protein>
    <recommendedName>
        <fullName evidence="5 9">Riboflavin synthase</fullName>
        <ecNumber evidence="4 9">2.5.1.9</ecNumber>
    </recommendedName>
</protein>
<name>A0A0X8JIE1_9BACT</name>
<keyword evidence="6" id="KW-0686">Riboflavin biosynthesis</keyword>
<dbReference type="InterPro" id="IPR017938">
    <property type="entry name" value="Riboflavin_synthase-like_b-brl"/>
</dbReference>
<feature type="domain" description="Lumazine-binding" evidence="11">
    <location>
        <begin position="1"/>
        <end position="96"/>
    </location>
</feature>
<evidence type="ECO:0000256" key="1">
    <source>
        <dbReference type="ARBA" id="ARBA00000968"/>
    </source>
</evidence>
<dbReference type="Gene3D" id="2.40.30.20">
    <property type="match status" value="2"/>
</dbReference>
<dbReference type="InterPro" id="IPR023366">
    <property type="entry name" value="ATP_synth_asu-like_sf"/>
</dbReference>
<feature type="domain" description="Lumazine-binding" evidence="11">
    <location>
        <begin position="97"/>
        <end position="193"/>
    </location>
</feature>
<accession>A0A0X8JIE1</accession>
<dbReference type="EC" id="2.5.1.9" evidence="4 9"/>
<reference evidence="13" key="1">
    <citation type="submission" date="2016-02" db="EMBL/GenBank/DDBJ databases">
        <authorList>
            <person name="Holder M.E."/>
            <person name="Ajami N.J."/>
            <person name="Petrosino J.F."/>
        </authorList>
    </citation>
    <scope>NUCLEOTIDE SEQUENCE [LARGE SCALE GENOMIC DNA]</scope>
    <source>
        <strain evidence="13">CCUG 45958</strain>
    </source>
</reference>
<evidence type="ECO:0000256" key="10">
    <source>
        <dbReference type="PROSITE-ProRule" id="PRU00524"/>
    </source>
</evidence>
<keyword evidence="13" id="KW-1185">Reference proteome</keyword>
<dbReference type="Proteomes" id="UP000069241">
    <property type="component" value="Chromosome"/>
</dbReference>
<sequence length="227" mass="24189">MFTGIIQGQGEITSLRKNGTECRLAIRPLFTLTDVIDGESIAVNGACLSVESHSREGFTAYASAETLARTTLGTLRNGDPVNLERALALGDRLGGHLVSGHVDCLATVREVRPSGQSVCCRLEFPASFGPEVIAKGSVALDGISLTVNDCGPDFLEVNIIPDTQKRTTMRLWRPGTRVNMETDLIGKYVRSLLGPWSGLSGKDAGSDAATRTGAGLSRELLLRNGFI</sequence>
<dbReference type="PIRSF" id="PIRSF000498">
    <property type="entry name" value="Riboflavin_syn_A"/>
    <property type="match status" value="1"/>
</dbReference>
<dbReference type="PANTHER" id="PTHR21098:SF12">
    <property type="entry name" value="RIBOFLAVIN SYNTHASE"/>
    <property type="match status" value="1"/>
</dbReference>
<dbReference type="NCBIfam" id="TIGR00187">
    <property type="entry name" value="ribE"/>
    <property type="match status" value="1"/>
</dbReference>
<dbReference type="InterPro" id="IPR001783">
    <property type="entry name" value="Lumazine-bd"/>
</dbReference>
<dbReference type="CDD" id="cd00402">
    <property type="entry name" value="Riboflavin_synthase_like"/>
    <property type="match status" value="1"/>
</dbReference>
<dbReference type="PROSITE" id="PS51177">
    <property type="entry name" value="LUMAZINE_BIND"/>
    <property type="match status" value="2"/>
</dbReference>
<dbReference type="RefSeq" id="WP_062251707.1">
    <property type="nucleotide sequence ID" value="NZ_CP014229.1"/>
</dbReference>
<organism evidence="12 13">
    <name type="scientific">Desulfovibrio fairfieldensis</name>
    <dbReference type="NCBI Taxonomy" id="44742"/>
    <lineage>
        <taxon>Bacteria</taxon>
        <taxon>Pseudomonadati</taxon>
        <taxon>Thermodesulfobacteriota</taxon>
        <taxon>Desulfovibrionia</taxon>
        <taxon>Desulfovibrionales</taxon>
        <taxon>Desulfovibrionaceae</taxon>
        <taxon>Desulfovibrio</taxon>
    </lineage>
</organism>
<dbReference type="NCBIfam" id="NF006767">
    <property type="entry name" value="PRK09289.1"/>
    <property type="match status" value="1"/>
</dbReference>
<evidence type="ECO:0000256" key="6">
    <source>
        <dbReference type="ARBA" id="ARBA00022619"/>
    </source>
</evidence>
<dbReference type="InterPro" id="IPR026017">
    <property type="entry name" value="Lumazine-bd_dom"/>
</dbReference>
<evidence type="ECO:0000256" key="3">
    <source>
        <dbReference type="ARBA" id="ARBA00004887"/>
    </source>
</evidence>
<feature type="repeat" description="Lumazine-binding" evidence="10">
    <location>
        <begin position="97"/>
        <end position="193"/>
    </location>
</feature>
<proteinExistence type="predicted"/>
<dbReference type="STRING" id="44742.AXF13_03835"/>
<evidence type="ECO:0000313" key="12">
    <source>
        <dbReference type="EMBL" id="AMD89309.1"/>
    </source>
</evidence>
<dbReference type="EMBL" id="CP014229">
    <property type="protein sequence ID" value="AMD89309.1"/>
    <property type="molecule type" value="Genomic_DNA"/>
</dbReference>
<evidence type="ECO:0000313" key="13">
    <source>
        <dbReference type="Proteomes" id="UP000069241"/>
    </source>
</evidence>
<dbReference type="KEGG" id="dfi:AXF13_03835"/>
<evidence type="ECO:0000256" key="7">
    <source>
        <dbReference type="ARBA" id="ARBA00022679"/>
    </source>
</evidence>
<gene>
    <name evidence="12" type="ORF">AXF13_03835</name>
</gene>